<organism evidence="3 4">
    <name type="scientific">Saccharothrix hoggarensis</name>
    <dbReference type="NCBI Taxonomy" id="913853"/>
    <lineage>
        <taxon>Bacteria</taxon>
        <taxon>Bacillati</taxon>
        <taxon>Actinomycetota</taxon>
        <taxon>Actinomycetes</taxon>
        <taxon>Pseudonocardiales</taxon>
        <taxon>Pseudonocardiaceae</taxon>
        <taxon>Saccharothrix</taxon>
    </lineage>
</organism>
<keyword evidence="2" id="KW-0812">Transmembrane</keyword>
<feature type="region of interest" description="Disordered" evidence="1">
    <location>
        <begin position="1"/>
        <end position="22"/>
    </location>
</feature>
<keyword evidence="2" id="KW-0472">Membrane</keyword>
<dbReference type="EMBL" id="JBHTLK010000058">
    <property type="protein sequence ID" value="MFD1148244.1"/>
    <property type="molecule type" value="Genomic_DNA"/>
</dbReference>
<evidence type="ECO:0000313" key="3">
    <source>
        <dbReference type="EMBL" id="MFD1148244.1"/>
    </source>
</evidence>
<feature type="compositionally biased region" description="Basic and acidic residues" evidence="1">
    <location>
        <begin position="1"/>
        <end position="10"/>
    </location>
</feature>
<dbReference type="Proteomes" id="UP001597168">
    <property type="component" value="Unassembled WGS sequence"/>
</dbReference>
<feature type="transmembrane region" description="Helical" evidence="2">
    <location>
        <begin position="40"/>
        <end position="62"/>
    </location>
</feature>
<sequence>MSEADLREGLRAAVGDEPPLDFDPDELIRRAEHLRRRRRALVAVGVATLALTGTVLSLPGVLDRRPAGIDAAEAPVLTTAVSPPPAAVPPPQTVAPQTVAPRTTVTTPVITDASTRYLTDYLTKRFPDVVPGVKVVGVDFTDTHKQARAGYLTGLVRFVDGAGSSAVAVQLSVPPARVTRDQFCATVVCDEPRREADGSHLEFATSTDPESKMTTHTVAHFRADGSVVQVSGYNHDPTRVGAPRAEVALAPEQMARLATDPGITLR</sequence>
<reference evidence="4" key="1">
    <citation type="journal article" date="2019" name="Int. J. Syst. Evol. Microbiol.">
        <title>The Global Catalogue of Microorganisms (GCM) 10K type strain sequencing project: providing services to taxonomists for standard genome sequencing and annotation.</title>
        <authorList>
            <consortium name="The Broad Institute Genomics Platform"/>
            <consortium name="The Broad Institute Genome Sequencing Center for Infectious Disease"/>
            <person name="Wu L."/>
            <person name="Ma J."/>
        </authorList>
    </citation>
    <scope>NUCLEOTIDE SEQUENCE [LARGE SCALE GENOMIC DNA]</scope>
    <source>
        <strain evidence="4">CCUG 60214</strain>
    </source>
</reference>
<protein>
    <submittedName>
        <fullName evidence="3">Uncharacterized protein</fullName>
    </submittedName>
</protein>
<keyword evidence="4" id="KW-1185">Reference proteome</keyword>
<comment type="caution">
    <text evidence="3">The sequence shown here is derived from an EMBL/GenBank/DDBJ whole genome shotgun (WGS) entry which is preliminary data.</text>
</comment>
<evidence type="ECO:0000313" key="4">
    <source>
        <dbReference type="Proteomes" id="UP001597168"/>
    </source>
</evidence>
<name>A0ABW3QTY0_9PSEU</name>
<evidence type="ECO:0000256" key="2">
    <source>
        <dbReference type="SAM" id="Phobius"/>
    </source>
</evidence>
<keyword evidence="2" id="KW-1133">Transmembrane helix</keyword>
<dbReference type="RefSeq" id="WP_380723678.1">
    <property type="nucleotide sequence ID" value="NZ_JBHTLK010000058.1"/>
</dbReference>
<evidence type="ECO:0000256" key="1">
    <source>
        <dbReference type="SAM" id="MobiDB-lite"/>
    </source>
</evidence>
<accession>A0ABW3QTY0</accession>
<gene>
    <name evidence="3" type="ORF">ACFQ3T_14025</name>
</gene>
<proteinExistence type="predicted"/>